<organism evidence="1 2">
    <name type="scientific">Channa argus</name>
    <name type="common">Northern snakehead</name>
    <name type="synonym">Ophicephalus argus</name>
    <dbReference type="NCBI Taxonomy" id="215402"/>
    <lineage>
        <taxon>Eukaryota</taxon>
        <taxon>Metazoa</taxon>
        <taxon>Chordata</taxon>
        <taxon>Craniata</taxon>
        <taxon>Vertebrata</taxon>
        <taxon>Euteleostomi</taxon>
        <taxon>Actinopterygii</taxon>
        <taxon>Neopterygii</taxon>
        <taxon>Teleostei</taxon>
        <taxon>Neoteleostei</taxon>
        <taxon>Acanthomorphata</taxon>
        <taxon>Anabantaria</taxon>
        <taxon>Anabantiformes</taxon>
        <taxon>Channoidei</taxon>
        <taxon>Channidae</taxon>
        <taxon>Channa</taxon>
    </lineage>
</organism>
<reference evidence="1 2" key="1">
    <citation type="submission" date="2019-02" db="EMBL/GenBank/DDBJ databases">
        <title>Opniocepnalus argus genome.</title>
        <authorList>
            <person name="Zhou C."/>
            <person name="Xiao S."/>
        </authorList>
    </citation>
    <scope>NUCLEOTIDE SEQUENCE [LARGE SCALE GENOMIC DNA]</scope>
    <source>
        <strain evidence="1">OARG1902GOOAL</strain>
        <tissue evidence="1">Muscle</tissue>
    </source>
</reference>
<reference evidence="2" key="2">
    <citation type="submission" date="2019-02" db="EMBL/GenBank/DDBJ databases">
        <title>Opniocepnalus argus Var Kimnra genome.</title>
        <authorList>
            <person name="Zhou C."/>
            <person name="Xiao S."/>
        </authorList>
    </citation>
    <scope>NUCLEOTIDE SEQUENCE [LARGE SCALE GENOMIC DNA]</scope>
</reference>
<proteinExistence type="predicted"/>
<dbReference type="Proteomes" id="UP000503349">
    <property type="component" value="Chromosome 16"/>
</dbReference>
<gene>
    <name evidence="1" type="ORF">EXN66_Car017161</name>
</gene>
<dbReference type="EMBL" id="CM015727">
    <property type="protein sequence ID" value="KAF3701473.1"/>
    <property type="molecule type" value="Genomic_DNA"/>
</dbReference>
<keyword evidence="1" id="KW-0346">Stress response</keyword>
<accession>A0A6G1QGM2</accession>
<evidence type="ECO:0000313" key="2">
    <source>
        <dbReference type="Proteomes" id="UP000503349"/>
    </source>
</evidence>
<evidence type="ECO:0000313" key="1">
    <source>
        <dbReference type="EMBL" id="KAF3701473.1"/>
    </source>
</evidence>
<name>A0A6G1QGM2_CHAAH</name>
<keyword evidence="2" id="KW-1185">Reference proteome</keyword>
<protein>
    <submittedName>
        <fullName evidence="1">Heat shock protein beta-11</fullName>
    </submittedName>
</protein>
<sequence length="122" mass="14094">MEGSNSSHHACFQDAQGLRLLMMETIRAPHVLVQLSQTTGTKSNFSDELSVTQADRKLRVSKKMKKKQEEVKVCYSYKCQKFRVDFDLSFLFEALYPEYVTCYLDPYRKPHLDRQGSMCGGI</sequence>
<dbReference type="AlphaFoldDB" id="A0A6G1QGM2"/>